<feature type="chain" id="PRO_5001979949" description="Secreted protein" evidence="1">
    <location>
        <begin position="17"/>
        <end position="166"/>
    </location>
</feature>
<accession>A0A0A1TX78</accession>
<evidence type="ECO:0008006" key="4">
    <source>
        <dbReference type="Google" id="ProtNLM"/>
    </source>
</evidence>
<keyword evidence="1" id="KW-0732">Signal</keyword>
<dbReference type="GeneID" id="14884752"/>
<evidence type="ECO:0000313" key="3">
    <source>
        <dbReference type="Proteomes" id="UP000014680"/>
    </source>
</evidence>
<dbReference type="EMBL" id="KB207030">
    <property type="protein sequence ID" value="ELP85867.1"/>
    <property type="molecule type" value="Genomic_DNA"/>
</dbReference>
<dbReference type="VEuPathDB" id="AmoebaDB:EIN_282580"/>
<proteinExistence type="predicted"/>
<keyword evidence="3" id="KW-1185">Reference proteome</keyword>
<protein>
    <recommendedName>
        <fullName evidence="4">Secreted protein</fullName>
    </recommendedName>
</protein>
<evidence type="ECO:0000256" key="1">
    <source>
        <dbReference type="SAM" id="SignalP"/>
    </source>
</evidence>
<dbReference type="AlphaFoldDB" id="A0A0A1TX78"/>
<dbReference type="RefSeq" id="XP_004185213.1">
    <property type="nucleotide sequence ID" value="XM_004185165.1"/>
</dbReference>
<sequence>MTDIILILGFVNLVTRFVSRAGVLLRSVCLVNHGLTFQIRLVSLVMQIVRHLGVTRLWDARIVNQDTSQRTLNVANAVKSQIVLLAAKLNKSVQLVHLKFHMSIQMGCAYLATGHDELVTMMEHVTGVLRIMYHIRSTMDHVRLVLLLTPIVIHVTLINLEYAHNV</sequence>
<organism evidence="2 3">
    <name type="scientific">Entamoeba invadens IP1</name>
    <dbReference type="NCBI Taxonomy" id="370355"/>
    <lineage>
        <taxon>Eukaryota</taxon>
        <taxon>Amoebozoa</taxon>
        <taxon>Evosea</taxon>
        <taxon>Archamoebae</taxon>
        <taxon>Mastigamoebida</taxon>
        <taxon>Entamoebidae</taxon>
        <taxon>Entamoeba</taxon>
    </lineage>
</organism>
<reference evidence="2 3" key="1">
    <citation type="submission" date="2012-10" db="EMBL/GenBank/DDBJ databases">
        <authorList>
            <person name="Zafar N."/>
            <person name="Inman J."/>
            <person name="Hall N."/>
            <person name="Lorenzi H."/>
            <person name="Caler E."/>
        </authorList>
    </citation>
    <scope>NUCLEOTIDE SEQUENCE [LARGE SCALE GENOMIC DNA]</scope>
    <source>
        <strain evidence="2 3">IP1</strain>
    </source>
</reference>
<feature type="signal peptide" evidence="1">
    <location>
        <begin position="1"/>
        <end position="16"/>
    </location>
</feature>
<name>A0A0A1TX78_ENTIV</name>
<evidence type="ECO:0000313" key="2">
    <source>
        <dbReference type="EMBL" id="ELP85867.1"/>
    </source>
</evidence>
<gene>
    <name evidence="2" type="ORF">EIN_282580</name>
</gene>
<dbReference type="KEGG" id="eiv:EIN_282580"/>
<dbReference type="Proteomes" id="UP000014680">
    <property type="component" value="Unassembled WGS sequence"/>
</dbReference>